<name>A0ABR4N4N6_9FUNG</name>
<protein>
    <submittedName>
        <fullName evidence="1">Uncharacterized protein</fullName>
    </submittedName>
</protein>
<accession>A0ABR4N4N6</accession>
<proteinExistence type="predicted"/>
<sequence length="214" mass="23854">MVQKYSSTGFDIEYSRVMNTIVHLSCGDLPYLNDAEFLNLLSVTHGLIRGLCPRASSISGDPQLVGWKIASRLLHAQGIIRQVPVCGIIFFSIMAACGVKLPDRDLLLQEMTAVAAGYGILPATLPSAEDSKVRLYIKIGSYLCVKYYETRWMRSIYDDCTKAFNSFGPSTELYEHAGQFMNSTRTTWYHIVPARISIPIVPIRPPVELACRSL</sequence>
<dbReference type="Proteomes" id="UP001527925">
    <property type="component" value="Unassembled WGS sequence"/>
</dbReference>
<dbReference type="EMBL" id="JADGIZ020000032">
    <property type="protein sequence ID" value="KAL2914511.1"/>
    <property type="molecule type" value="Genomic_DNA"/>
</dbReference>
<evidence type="ECO:0000313" key="2">
    <source>
        <dbReference type="Proteomes" id="UP001527925"/>
    </source>
</evidence>
<reference evidence="1 2" key="1">
    <citation type="submission" date="2023-09" db="EMBL/GenBank/DDBJ databases">
        <title>Pangenome analysis of Batrachochytrium dendrobatidis and related Chytrids.</title>
        <authorList>
            <person name="Yacoub M.N."/>
            <person name="Stajich J.E."/>
            <person name="James T.Y."/>
        </authorList>
    </citation>
    <scope>NUCLEOTIDE SEQUENCE [LARGE SCALE GENOMIC DNA]</scope>
    <source>
        <strain evidence="1 2">JEL0888</strain>
    </source>
</reference>
<keyword evidence="2" id="KW-1185">Reference proteome</keyword>
<gene>
    <name evidence="1" type="ORF">HK105_205860</name>
</gene>
<evidence type="ECO:0000313" key="1">
    <source>
        <dbReference type="EMBL" id="KAL2914511.1"/>
    </source>
</evidence>
<organism evidence="1 2">
    <name type="scientific">Polyrhizophydium stewartii</name>
    <dbReference type="NCBI Taxonomy" id="2732419"/>
    <lineage>
        <taxon>Eukaryota</taxon>
        <taxon>Fungi</taxon>
        <taxon>Fungi incertae sedis</taxon>
        <taxon>Chytridiomycota</taxon>
        <taxon>Chytridiomycota incertae sedis</taxon>
        <taxon>Chytridiomycetes</taxon>
        <taxon>Rhizophydiales</taxon>
        <taxon>Rhizophydiales incertae sedis</taxon>
        <taxon>Polyrhizophydium</taxon>
    </lineage>
</organism>
<comment type="caution">
    <text evidence="1">The sequence shown here is derived from an EMBL/GenBank/DDBJ whole genome shotgun (WGS) entry which is preliminary data.</text>
</comment>